<accession>A0A7W2JH76</accession>
<dbReference type="Pfam" id="PF26207">
    <property type="entry name" value="Phage_phiTE_015"/>
    <property type="match status" value="1"/>
</dbReference>
<dbReference type="EMBL" id="JACGCU010000008">
    <property type="protein sequence ID" value="MBA6058967.1"/>
    <property type="molecule type" value="Genomic_DNA"/>
</dbReference>
<evidence type="ECO:0000313" key="1">
    <source>
        <dbReference type="EMBL" id="MBA6058967.1"/>
    </source>
</evidence>
<dbReference type="RefSeq" id="WP_182365734.1">
    <property type="nucleotide sequence ID" value="NZ_JACGCU010000008.1"/>
</dbReference>
<name>A0A7W2JH76_9PSED</name>
<sequence length="92" mass="10784">MDTNKMRDISREQFESFARDVLDWSDDEFRLASDGKSYYWGSTGEAWVFWQASRETVVVELPKFEDYPASMERDMRESLRSSIEAQGMKVAP</sequence>
<gene>
    <name evidence="1" type="ORF">H4C44_07265</name>
</gene>
<dbReference type="InterPro" id="IPR058601">
    <property type="entry name" value="Phage_phiTE_015-like"/>
</dbReference>
<dbReference type="AlphaFoldDB" id="A0A7W2JH76"/>
<reference evidence="1 2" key="1">
    <citation type="submission" date="2020-07" db="EMBL/GenBank/DDBJ databases">
        <title>Diversity of carbapenemase encoding genes among Pseudomonas putida group clinical isolates in a tertiary Brazilian hospital.</title>
        <authorList>
            <person name="Alberto-Lei F."/>
            <person name="Nodari C.S."/>
            <person name="Streling A.P."/>
            <person name="Paulino J.T."/>
            <person name="Bessa-Neto F.O."/>
            <person name="Cayo R."/>
            <person name="Gales A.C."/>
        </authorList>
    </citation>
    <scope>NUCLEOTIDE SEQUENCE [LARGE SCALE GENOMIC DNA]</scope>
    <source>
        <strain evidence="1 2">14535</strain>
    </source>
</reference>
<protein>
    <submittedName>
        <fullName evidence="1">Uncharacterized protein</fullName>
    </submittedName>
</protein>
<organism evidence="1 2">
    <name type="scientific">Pseudomonas juntendi</name>
    <dbReference type="NCBI Taxonomy" id="2666183"/>
    <lineage>
        <taxon>Bacteria</taxon>
        <taxon>Pseudomonadati</taxon>
        <taxon>Pseudomonadota</taxon>
        <taxon>Gammaproteobacteria</taxon>
        <taxon>Pseudomonadales</taxon>
        <taxon>Pseudomonadaceae</taxon>
        <taxon>Pseudomonas</taxon>
    </lineage>
</organism>
<proteinExistence type="predicted"/>
<comment type="caution">
    <text evidence="1">The sequence shown here is derived from an EMBL/GenBank/DDBJ whole genome shotgun (WGS) entry which is preliminary data.</text>
</comment>
<evidence type="ECO:0000313" key="2">
    <source>
        <dbReference type="Proteomes" id="UP000556620"/>
    </source>
</evidence>
<dbReference type="Proteomes" id="UP000556620">
    <property type="component" value="Unassembled WGS sequence"/>
</dbReference>